<accession>A0A8S5SV26</accession>
<dbReference type="EMBL" id="BK032679">
    <property type="protein sequence ID" value="DAF54426.1"/>
    <property type="molecule type" value="Genomic_DNA"/>
</dbReference>
<organism evidence="1">
    <name type="scientific">Siphoviridae sp. ctKwY15</name>
    <dbReference type="NCBI Taxonomy" id="2827843"/>
    <lineage>
        <taxon>Viruses</taxon>
        <taxon>Duplodnaviria</taxon>
        <taxon>Heunggongvirae</taxon>
        <taxon>Uroviricota</taxon>
        <taxon>Caudoviricetes</taxon>
    </lineage>
</organism>
<proteinExistence type="predicted"/>
<protein>
    <submittedName>
        <fullName evidence="1">Uncharacterized protein</fullName>
    </submittedName>
</protein>
<reference evidence="1" key="1">
    <citation type="journal article" date="2021" name="Proc. Natl. Acad. Sci. U.S.A.">
        <title>A Catalog of Tens of Thousands of Viruses from Human Metagenomes Reveals Hidden Associations with Chronic Diseases.</title>
        <authorList>
            <person name="Tisza M.J."/>
            <person name="Buck C.B."/>
        </authorList>
    </citation>
    <scope>NUCLEOTIDE SEQUENCE</scope>
    <source>
        <strain evidence="1">CtKwY15</strain>
    </source>
</reference>
<evidence type="ECO:0000313" key="1">
    <source>
        <dbReference type="EMBL" id="DAF54426.1"/>
    </source>
</evidence>
<sequence>MSQGNQSHMECVDCIGSDTDTILIMCFSYFFRWNIQK</sequence>
<name>A0A8S5SV26_9CAUD</name>